<dbReference type="InterPro" id="IPR045189">
    <property type="entry name" value="UBR4-like"/>
</dbReference>
<dbReference type="SUPFAM" id="SSF50978">
    <property type="entry name" value="WD40 repeat-like"/>
    <property type="match status" value="1"/>
</dbReference>
<dbReference type="PANTHER" id="PTHR21725">
    <property type="entry name" value="E3 UBIQUITIN-PROTEIN LIGASE UBR4"/>
    <property type="match status" value="1"/>
</dbReference>
<evidence type="ECO:0000313" key="2">
    <source>
        <dbReference type="Proteomes" id="UP001208570"/>
    </source>
</evidence>
<dbReference type="InterPro" id="IPR036322">
    <property type="entry name" value="WD40_repeat_dom_sf"/>
</dbReference>
<dbReference type="PANTHER" id="PTHR21725:SF1">
    <property type="entry name" value="E3 UBIQUITIN-PROTEIN LIGASE UBR4"/>
    <property type="match status" value="1"/>
</dbReference>
<organism evidence="1 2">
    <name type="scientific">Paralvinella palmiformis</name>
    <dbReference type="NCBI Taxonomy" id="53620"/>
    <lineage>
        <taxon>Eukaryota</taxon>
        <taxon>Metazoa</taxon>
        <taxon>Spiralia</taxon>
        <taxon>Lophotrochozoa</taxon>
        <taxon>Annelida</taxon>
        <taxon>Polychaeta</taxon>
        <taxon>Sedentaria</taxon>
        <taxon>Canalipalpata</taxon>
        <taxon>Terebellida</taxon>
        <taxon>Terebelliformia</taxon>
        <taxon>Alvinellidae</taxon>
        <taxon>Paralvinella</taxon>
    </lineage>
</organism>
<dbReference type="EMBL" id="JAODUP010000637">
    <property type="protein sequence ID" value="KAK2146045.1"/>
    <property type="molecule type" value="Genomic_DNA"/>
</dbReference>
<accession>A0AAD9J5J3</accession>
<protein>
    <submittedName>
        <fullName evidence="1">Uncharacterized protein</fullName>
    </submittedName>
</protein>
<feature type="non-terminal residue" evidence="1">
    <location>
        <position position="232"/>
    </location>
</feature>
<keyword evidence="2" id="KW-1185">Reference proteome</keyword>
<dbReference type="AlphaFoldDB" id="A0AAD9J5J3"/>
<gene>
    <name evidence="1" type="ORF">LSH36_637g01011</name>
</gene>
<name>A0AAD9J5J3_9ANNE</name>
<reference evidence="1" key="1">
    <citation type="journal article" date="2023" name="Mol. Biol. Evol.">
        <title>Third-Generation Sequencing Reveals the Adaptive Role of the Epigenome in Three Deep-Sea Polychaetes.</title>
        <authorList>
            <person name="Perez M."/>
            <person name="Aroh O."/>
            <person name="Sun Y."/>
            <person name="Lan Y."/>
            <person name="Juniper S.K."/>
            <person name="Young C.R."/>
            <person name="Angers B."/>
            <person name="Qian P.Y."/>
        </authorList>
    </citation>
    <scope>NUCLEOTIDE SEQUENCE</scope>
    <source>
        <strain evidence="1">P08H-3</strain>
    </source>
</reference>
<proteinExistence type="predicted"/>
<evidence type="ECO:0000313" key="1">
    <source>
        <dbReference type="EMBL" id="KAK2146045.1"/>
    </source>
</evidence>
<sequence length="232" mass="25616">MNIILELLECLMPSIVEHYDRVSPLGSSYRAHKALQQLKTQPKTTETTDQLMTATLGSQEGAFENVKMNYSGDQGQTIRQLISSHVLRRVAMCCLSAPHGKRQYLAVSHEKGKVTILQLSALLKQADSTKRKLTLTRLALAPVPFTVLSIAGNPSNEDFLAVCGLKDCHVLTFTSSGSVADHLVLHPGLETGNFIIKTIWLPGRQTELAIVTADFVKIYDLSEDAVSPRYYF</sequence>
<comment type="caution">
    <text evidence="1">The sequence shown here is derived from an EMBL/GenBank/DDBJ whole genome shotgun (WGS) entry which is preliminary data.</text>
</comment>
<dbReference type="Proteomes" id="UP001208570">
    <property type="component" value="Unassembled WGS sequence"/>
</dbReference>